<name>A0ABW1NED2_9ACTN</name>
<evidence type="ECO:0000313" key="2">
    <source>
        <dbReference type="Proteomes" id="UP001596137"/>
    </source>
</evidence>
<protein>
    <recommendedName>
        <fullName evidence="3">N-acetyltransferase domain-containing protein</fullName>
    </recommendedName>
</protein>
<evidence type="ECO:0008006" key="3">
    <source>
        <dbReference type="Google" id="ProtNLM"/>
    </source>
</evidence>
<proteinExistence type="predicted"/>
<keyword evidence="2" id="KW-1185">Reference proteome</keyword>
<gene>
    <name evidence="1" type="ORF">ACFP1K_06920</name>
</gene>
<evidence type="ECO:0000313" key="1">
    <source>
        <dbReference type="EMBL" id="MFC6080887.1"/>
    </source>
</evidence>
<accession>A0ABW1NED2</accession>
<dbReference type="InterPro" id="IPR016181">
    <property type="entry name" value="Acyl_CoA_acyltransferase"/>
</dbReference>
<dbReference type="EMBL" id="JBHSRF010000007">
    <property type="protein sequence ID" value="MFC6080887.1"/>
    <property type="molecule type" value="Genomic_DNA"/>
</dbReference>
<dbReference type="SUPFAM" id="SSF55729">
    <property type="entry name" value="Acyl-CoA N-acyltransferases (Nat)"/>
    <property type="match status" value="1"/>
</dbReference>
<comment type="caution">
    <text evidence="1">The sequence shown here is derived from an EMBL/GenBank/DDBJ whole genome shotgun (WGS) entry which is preliminary data.</text>
</comment>
<reference evidence="2" key="1">
    <citation type="journal article" date="2019" name="Int. J. Syst. Evol. Microbiol.">
        <title>The Global Catalogue of Microorganisms (GCM) 10K type strain sequencing project: providing services to taxonomists for standard genome sequencing and annotation.</title>
        <authorList>
            <consortium name="The Broad Institute Genomics Platform"/>
            <consortium name="The Broad Institute Genome Sequencing Center for Infectious Disease"/>
            <person name="Wu L."/>
            <person name="Ma J."/>
        </authorList>
    </citation>
    <scope>NUCLEOTIDE SEQUENCE [LARGE SCALE GENOMIC DNA]</scope>
    <source>
        <strain evidence="2">JCM 30346</strain>
    </source>
</reference>
<dbReference type="Proteomes" id="UP001596137">
    <property type="component" value="Unassembled WGS sequence"/>
</dbReference>
<organism evidence="1 2">
    <name type="scientific">Sphaerisporangium aureirubrum</name>
    <dbReference type="NCBI Taxonomy" id="1544736"/>
    <lineage>
        <taxon>Bacteria</taxon>
        <taxon>Bacillati</taxon>
        <taxon>Actinomycetota</taxon>
        <taxon>Actinomycetes</taxon>
        <taxon>Streptosporangiales</taxon>
        <taxon>Streptosporangiaceae</taxon>
        <taxon>Sphaerisporangium</taxon>
    </lineage>
</organism>
<dbReference type="RefSeq" id="WP_380748140.1">
    <property type="nucleotide sequence ID" value="NZ_JBHSRF010000007.1"/>
</dbReference>
<sequence>MTTTLATMTNADPRFYTLLGPYLARRDVHRQVGGPIYDDDNKTWIIATDNGAVTGFIGIRSQGGVVAESCYLVDENDTDLLALLIRAALACVAPTPVRATVRHARAAVYTSAGFTEAGRTNGFAKLVHPGTTPSPTPAT</sequence>